<keyword evidence="7 14" id="KW-0812">Transmembrane</keyword>
<evidence type="ECO:0000256" key="4">
    <source>
        <dbReference type="ARBA" id="ARBA00012839"/>
    </source>
</evidence>
<feature type="transmembrane region" description="Helical" evidence="14">
    <location>
        <begin position="708"/>
        <end position="727"/>
    </location>
</feature>
<dbReference type="PANTHER" id="PTHR10050">
    <property type="entry name" value="DOLICHYL-PHOSPHATE-MANNOSE--PROTEIN MANNOSYLTRANSFERASE"/>
    <property type="match status" value="1"/>
</dbReference>
<protein>
    <recommendedName>
        <fullName evidence="4 14">Dolichyl-phosphate-mannose--protein mannosyltransferase</fullName>
        <ecNumber evidence="4 14">2.4.1.109</ecNumber>
    </recommendedName>
</protein>
<keyword evidence="8" id="KW-0677">Repeat</keyword>
<feature type="transmembrane region" description="Helical" evidence="14">
    <location>
        <begin position="280"/>
        <end position="302"/>
    </location>
</feature>
<dbReference type="InterPro" id="IPR016093">
    <property type="entry name" value="MIR_motif"/>
</dbReference>
<dbReference type="EMBL" id="BSXN01000562">
    <property type="protein sequence ID" value="GME69051.1"/>
    <property type="molecule type" value="Genomic_DNA"/>
</dbReference>
<dbReference type="GO" id="GO:0005789">
    <property type="term" value="C:endoplasmic reticulum membrane"/>
    <property type="evidence" value="ECO:0007669"/>
    <property type="project" value="UniProtKB-SubCell"/>
</dbReference>
<dbReference type="Pfam" id="PF16192">
    <property type="entry name" value="PMT_4TMC"/>
    <property type="match status" value="2"/>
</dbReference>
<dbReference type="AlphaFoldDB" id="A0A9W6WH07"/>
<dbReference type="FunFam" id="2.80.10.50:FF:000012">
    <property type="entry name" value="Protein O-mannosyl-transferase 1"/>
    <property type="match status" value="1"/>
</dbReference>
<dbReference type="InterPro" id="IPR003342">
    <property type="entry name" value="ArnT-like_N"/>
</dbReference>
<feature type="transmembrane region" description="Helical" evidence="14">
    <location>
        <begin position="607"/>
        <end position="625"/>
    </location>
</feature>
<organism evidence="17 18">
    <name type="scientific">Candida boidinii</name>
    <name type="common">Yeast</name>
    <dbReference type="NCBI Taxonomy" id="5477"/>
    <lineage>
        <taxon>Eukaryota</taxon>
        <taxon>Fungi</taxon>
        <taxon>Dikarya</taxon>
        <taxon>Ascomycota</taxon>
        <taxon>Saccharomycotina</taxon>
        <taxon>Pichiomycetes</taxon>
        <taxon>Pichiales</taxon>
        <taxon>Pichiaceae</taxon>
        <taxon>Ogataea</taxon>
        <taxon>Ogataea/Candida clade</taxon>
    </lineage>
</organism>
<keyword evidence="10 14" id="KW-1133">Transmembrane helix</keyword>
<evidence type="ECO:0000256" key="12">
    <source>
        <dbReference type="ARBA" id="ARBA00045085"/>
    </source>
</evidence>
<accession>A0A9W6WH07</accession>
<evidence type="ECO:0000256" key="7">
    <source>
        <dbReference type="ARBA" id="ARBA00022692"/>
    </source>
</evidence>
<evidence type="ECO:0000256" key="6">
    <source>
        <dbReference type="ARBA" id="ARBA00022679"/>
    </source>
</evidence>
<feature type="transmembrane region" description="Helical" evidence="14">
    <location>
        <begin position="144"/>
        <end position="161"/>
    </location>
</feature>
<feature type="transmembrane region" description="Helical" evidence="14">
    <location>
        <begin position="50"/>
        <end position="69"/>
    </location>
</feature>
<evidence type="ECO:0000256" key="9">
    <source>
        <dbReference type="ARBA" id="ARBA00022824"/>
    </source>
</evidence>
<dbReference type="SUPFAM" id="SSF103473">
    <property type="entry name" value="MFS general substrate transporter"/>
    <property type="match status" value="1"/>
</dbReference>
<dbReference type="InterPro" id="IPR036259">
    <property type="entry name" value="MFS_trans_sf"/>
</dbReference>
<dbReference type="SMART" id="SM00472">
    <property type="entry name" value="MIR"/>
    <property type="match status" value="3"/>
</dbReference>
<keyword evidence="18" id="KW-1185">Reference proteome</keyword>
<name>A0A9W6WH07_CANBO</name>
<comment type="caution">
    <text evidence="17">The sequence shown here is derived from an EMBL/GenBank/DDBJ whole genome shotgun (WGS) entry which is preliminary data.</text>
</comment>
<evidence type="ECO:0000256" key="14">
    <source>
        <dbReference type="RuleBase" id="RU367007"/>
    </source>
</evidence>
<dbReference type="Proteomes" id="UP001165120">
    <property type="component" value="Unassembled WGS sequence"/>
</dbReference>
<comment type="function">
    <text evidence="14">Transfers mannose from Dol-P-mannose to Ser or Thr residues on proteins.</text>
</comment>
<feature type="transmembrane region" description="Helical" evidence="14">
    <location>
        <begin position="682"/>
        <end position="702"/>
    </location>
</feature>
<evidence type="ECO:0000259" key="16">
    <source>
        <dbReference type="PROSITE" id="PS50919"/>
    </source>
</evidence>
<dbReference type="InterPro" id="IPR036300">
    <property type="entry name" value="MIR_dom_sf"/>
</dbReference>
<comment type="pathway">
    <text evidence="2 14">Protein modification; protein glycosylation.</text>
</comment>
<feature type="domain" description="MIR" evidence="16">
    <location>
        <begin position="464"/>
        <end position="524"/>
    </location>
</feature>
<sequence>MSDSKIPKDSEVSEEEVKSEILRLSKPDTKTTNTTTTTSEDKKANATKKLIQIESILGPLLLTGLAFFVRTYRIGANDHVVWDEAHFGKFGSYYLRHEFYHDVHPPLGKMLVGFSGYLAGYNGSWDFPSGETYPEYIDYVKMRIFQTVWSTLCVPLAYFTMKEIGFNIKTRWLMSLMVALELTYTTLGKFILLDSMLLFFIVSTIFCLTRFHSQNIKPNNEFKRKWWKWILLTGISAGCACSVKMVGLFVTSVVGVYTVVDLWYKLSLIKSRKLSWFRYICHWLSRIVALIIVPFCVFTLAFKVHFDLLSGSGTGDAVMSSLFQANLQGSELDSGPRDVMTINSEVTIKSQGLGGGLLHSHVQTYQTGSQQQQVTTYSHKDGNNNWGFELVRTDPRNAFREPHYVVDGMAVRIVHKLTGRNLHTHEIPAPVSSSQFEVSGYGNDTIGDAKDNWIIEFVDQPGSEDKLRLHPITTSFRVRSEVLGCYLASTGMNLPAWGFRQGEVICMKDPFKRDKRTWWNIEMHNNPDLPLPAEDFKYPKTNFFRDFVQLNVAMMATNNALVPDPEKKDELSSQAWQWPTLNVGIRLCGWGDDNTKYFLIGSPATTWSSSIGLIVFIILVISYGLRYLRQINDFPEDIPTLKQIEEEKSSEKSEKKKEESSLSEVKTTQLPKQLISVKLNKFLIAGLVAFFGWFIHFIPFLVMGRVLYVHHYLPTLYFAMIVFCYIIDLLSEKVNKKAFTFVVYSTLYILVIATFVYFSPLTFGMDGPPSNYEYLDFLPTWRVARNRVEV</sequence>
<evidence type="ECO:0000313" key="18">
    <source>
        <dbReference type="Proteomes" id="UP001165120"/>
    </source>
</evidence>
<dbReference type="Pfam" id="PF02815">
    <property type="entry name" value="MIR"/>
    <property type="match status" value="1"/>
</dbReference>
<dbReference type="Gene3D" id="2.80.10.50">
    <property type="match status" value="1"/>
</dbReference>
<feature type="transmembrane region" description="Helical" evidence="14">
    <location>
        <begin position="739"/>
        <end position="758"/>
    </location>
</feature>
<evidence type="ECO:0000256" key="13">
    <source>
        <dbReference type="ARBA" id="ARBA00045102"/>
    </source>
</evidence>
<proteinExistence type="inferred from homology"/>
<dbReference type="PROSITE" id="PS50919">
    <property type="entry name" value="MIR"/>
    <property type="match status" value="2"/>
</dbReference>
<dbReference type="CDD" id="cd23284">
    <property type="entry name" value="beta-trefoil_MIR_PMT2-like"/>
    <property type="match status" value="1"/>
</dbReference>
<feature type="domain" description="MIR" evidence="16">
    <location>
        <begin position="402"/>
        <end position="458"/>
    </location>
</feature>
<feature type="transmembrane region" description="Helical" evidence="14">
    <location>
        <begin position="226"/>
        <end position="259"/>
    </location>
</feature>
<evidence type="ECO:0000256" key="2">
    <source>
        <dbReference type="ARBA" id="ARBA00004922"/>
    </source>
</evidence>
<evidence type="ECO:0000256" key="8">
    <source>
        <dbReference type="ARBA" id="ARBA00022737"/>
    </source>
</evidence>
<evidence type="ECO:0000256" key="1">
    <source>
        <dbReference type="ARBA" id="ARBA00004477"/>
    </source>
</evidence>
<dbReference type="Pfam" id="PF02366">
    <property type="entry name" value="PMT"/>
    <property type="match status" value="1"/>
</dbReference>
<feature type="transmembrane region" description="Helical" evidence="14">
    <location>
        <begin position="182"/>
        <end position="206"/>
    </location>
</feature>
<keyword evidence="6 14" id="KW-0808">Transferase</keyword>
<dbReference type="EC" id="2.4.1.109" evidence="4 14"/>
<comment type="subcellular location">
    <subcellularLocation>
        <location evidence="1 14">Endoplasmic reticulum membrane</location>
        <topology evidence="1 14">Multi-pass membrane protein</topology>
    </subcellularLocation>
</comment>
<dbReference type="InterPro" id="IPR032421">
    <property type="entry name" value="PMT_4TMC"/>
</dbReference>
<keyword evidence="5 14" id="KW-0328">Glycosyltransferase</keyword>
<keyword evidence="9 14" id="KW-0256">Endoplasmic reticulum</keyword>
<evidence type="ECO:0000256" key="10">
    <source>
        <dbReference type="ARBA" id="ARBA00022989"/>
    </source>
</evidence>
<comment type="catalytic activity">
    <reaction evidence="13 14">
        <text>a di-trans,poly-cis-dolichyl beta-D-mannosyl phosphate + L-seryl-[protein] = 3-O-(alpha-D-mannosyl)-L-seryl-[protein] + a di-trans,poly-cis-dolichyl phosphate + H(+)</text>
        <dbReference type="Rhea" id="RHEA:17377"/>
        <dbReference type="Rhea" id="RHEA-COMP:9863"/>
        <dbReference type="Rhea" id="RHEA-COMP:13546"/>
        <dbReference type="Rhea" id="RHEA-COMP:19498"/>
        <dbReference type="Rhea" id="RHEA-COMP:19501"/>
        <dbReference type="ChEBI" id="CHEBI:15378"/>
        <dbReference type="ChEBI" id="CHEBI:29999"/>
        <dbReference type="ChEBI" id="CHEBI:57683"/>
        <dbReference type="ChEBI" id="CHEBI:58211"/>
        <dbReference type="ChEBI" id="CHEBI:137321"/>
        <dbReference type="EC" id="2.4.1.109"/>
    </reaction>
</comment>
<feature type="region of interest" description="Disordered" evidence="15">
    <location>
        <begin position="1"/>
        <end position="44"/>
    </location>
</feature>
<evidence type="ECO:0000256" key="15">
    <source>
        <dbReference type="SAM" id="MobiDB-lite"/>
    </source>
</evidence>
<dbReference type="GO" id="GO:0004169">
    <property type="term" value="F:dolichyl-phosphate-mannose-protein mannosyltransferase activity"/>
    <property type="evidence" value="ECO:0007669"/>
    <property type="project" value="UniProtKB-UniRule"/>
</dbReference>
<evidence type="ECO:0000256" key="11">
    <source>
        <dbReference type="ARBA" id="ARBA00023136"/>
    </source>
</evidence>
<comment type="similarity">
    <text evidence="3 14">Belongs to the glycosyltransferase 39 family.</text>
</comment>
<reference evidence="17" key="1">
    <citation type="submission" date="2023-04" db="EMBL/GenBank/DDBJ databases">
        <title>Candida boidinii NBRC 10035.</title>
        <authorList>
            <person name="Ichikawa N."/>
            <person name="Sato H."/>
            <person name="Tonouchi N."/>
        </authorList>
    </citation>
    <scope>NUCLEOTIDE SEQUENCE</scope>
    <source>
        <strain evidence="17">NBRC 10035</strain>
    </source>
</reference>
<gene>
    <name evidence="17" type="ORF">Cboi02_000204400</name>
</gene>
<keyword evidence="11 14" id="KW-0472">Membrane</keyword>
<dbReference type="InterPro" id="IPR027005">
    <property type="entry name" value="PMT-like"/>
</dbReference>
<evidence type="ECO:0000313" key="17">
    <source>
        <dbReference type="EMBL" id="GME69051.1"/>
    </source>
</evidence>
<evidence type="ECO:0000256" key="5">
    <source>
        <dbReference type="ARBA" id="ARBA00022676"/>
    </source>
</evidence>
<feature type="compositionally biased region" description="Basic and acidic residues" evidence="15">
    <location>
        <begin position="1"/>
        <end position="29"/>
    </location>
</feature>
<dbReference type="SUPFAM" id="SSF82109">
    <property type="entry name" value="MIR domain"/>
    <property type="match status" value="1"/>
</dbReference>
<dbReference type="PANTHER" id="PTHR10050:SF46">
    <property type="entry name" value="PROTEIN O-MANNOSYL-TRANSFERASE 2"/>
    <property type="match status" value="1"/>
</dbReference>
<evidence type="ECO:0000256" key="3">
    <source>
        <dbReference type="ARBA" id="ARBA00007222"/>
    </source>
</evidence>
<comment type="catalytic activity">
    <reaction evidence="12 14">
        <text>a di-trans,poly-cis-dolichyl beta-D-mannosyl phosphate + L-threonyl-[protein] = 3-O-(alpha-D-mannosyl)-L-threonyl-[protein] + a di-trans,poly-cis-dolichyl phosphate + H(+)</text>
        <dbReference type="Rhea" id="RHEA:53396"/>
        <dbReference type="Rhea" id="RHEA-COMP:11060"/>
        <dbReference type="Rhea" id="RHEA-COMP:13547"/>
        <dbReference type="Rhea" id="RHEA-COMP:19498"/>
        <dbReference type="Rhea" id="RHEA-COMP:19501"/>
        <dbReference type="ChEBI" id="CHEBI:15378"/>
        <dbReference type="ChEBI" id="CHEBI:30013"/>
        <dbReference type="ChEBI" id="CHEBI:57683"/>
        <dbReference type="ChEBI" id="CHEBI:58211"/>
        <dbReference type="ChEBI" id="CHEBI:137323"/>
        <dbReference type="EC" id="2.4.1.109"/>
    </reaction>
</comment>